<comment type="caution">
    <text evidence="2">The sequence shown here is derived from an EMBL/GenBank/DDBJ whole genome shotgun (WGS) entry which is preliminary data.</text>
</comment>
<evidence type="ECO:0000313" key="3">
    <source>
        <dbReference type="Proteomes" id="UP000467840"/>
    </source>
</evidence>
<dbReference type="Proteomes" id="UP000467840">
    <property type="component" value="Chromosome 13"/>
</dbReference>
<dbReference type="Pfam" id="PF24626">
    <property type="entry name" value="SH3_Tf2-1"/>
    <property type="match status" value="1"/>
</dbReference>
<proteinExistence type="predicted"/>
<evidence type="ECO:0000313" key="2">
    <source>
        <dbReference type="EMBL" id="KAF2292094.1"/>
    </source>
</evidence>
<dbReference type="InterPro" id="IPR056924">
    <property type="entry name" value="SH3_Tf2-1"/>
</dbReference>
<accession>A0A6A6KU57</accession>
<protein>
    <recommendedName>
        <fullName evidence="1">Tf2-1-like SH3-like domain-containing protein</fullName>
    </recommendedName>
</protein>
<sequence length="238" mass="27662">MDDYFCVLGIDFLDSVKVVPLRFANSMCILDEKNTRIMLLARGKANTNTLSALQLSKGIKRDEPTYLVALKQDEEPLKEEILEVDGFSNIIVMVDHFSKYGVFIPVPVKFDAQDAAWLFFKNVVKFAKAWKEKVELVKVSLAKASKKMKKWVDTKRRHSEFDKGYLAMVKLIPQIVCNYGRVHKGLLRRYEVFFPIEKRIGKMAYRIKLPPYLECHLVFHVSFLKPYHADKDDPKRGR</sequence>
<keyword evidence="3" id="KW-1185">Reference proteome</keyword>
<feature type="domain" description="Tf2-1-like SH3-like" evidence="1">
    <location>
        <begin position="181"/>
        <end position="228"/>
    </location>
</feature>
<organism evidence="2 3">
    <name type="scientific">Hevea brasiliensis</name>
    <name type="common">Para rubber tree</name>
    <name type="synonym">Siphonia brasiliensis</name>
    <dbReference type="NCBI Taxonomy" id="3981"/>
    <lineage>
        <taxon>Eukaryota</taxon>
        <taxon>Viridiplantae</taxon>
        <taxon>Streptophyta</taxon>
        <taxon>Embryophyta</taxon>
        <taxon>Tracheophyta</taxon>
        <taxon>Spermatophyta</taxon>
        <taxon>Magnoliopsida</taxon>
        <taxon>eudicotyledons</taxon>
        <taxon>Gunneridae</taxon>
        <taxon>Pentapetalae</taxon>
        <taxon>rosids</taxon>
        <taxon>fabids</taxon>
        <taxon>Malpighiales</taxon>
        <taxon>Euphorbiaceae</taxon>
        <taxon>Crotonoideae</taxon>
        <taxon>Micrandreae</taxon>
        <taxon>Hevea</taxon>
    </lineage>
</organism>
<gene>
    <name evidence="2" type="ORF">GH714_010002</name>
</gene>
<name>A0A6A6KU57_HEVBR</name>
<reference evidence="2 3" key="1">
    <citation type="journal article" date="2020" name="Mol. Plant">
        <title>The Chromosome-Based Rubber Tree Genome Provides New Insights into Spurge Genome Evolution and Rubber Biosynthesis.</title>
        <authorList>
            <person name="Liu J."/>
            <person name="Shi C."/>
            <person name="Shi C.C."/>
            <person name="Li W."/>
            <person name="Zhang Q.J."/>
            <person name="Zhang Y."/>
            <person name="Li K."/>
            <person name="Lu H.F."/>
            <person name="Shi C."/>
            <person name="Zhu S.T."/>
            <person name="Xiao Z.Y."/>
            <person name="Nan H."/>
            <person name="Yue Y."/>
            <person name="Zhu X.G."/>
            <person name="Wu Y."/>
            <person name="Hong X.N."/>
            <person name="Fan G.Y."/>
            <person name="Tong Y."/>
            <person name="Zhang D."/>
            <person name="Mao C.L."/>
            <person name="Liu Y.L."/>
            <person name="Hao S.J."/>
            <person name="Liu W.Q."/>
            <person name="Lv M.Q."/>
            <person name="Zhang H.B."/>
            <person name="Liu Y."/>
            <person name="Hu-Tang G.R."/>
            <person name="Wang J.P."/>
            <person name="Wang J.H."/>
            <person name="Sun Y.H."/>
            <person name="Ni S.B."/>
            <person name="Chen W.B."/>
            <person name="Zhang X.C."/>
            <person name="Jiao Y.N."/>
            <person name="Eichler E.E."/>
            <person name="Li G.H."/>
            <person name="Liu X."/>
            <person name="Gao L.Z."/>
        </authorList>
    </citation>
    <scope>NUCLEOTIDE SEQUENCE [LARGE SCALE GENOMIC DNA]</scope>
    <source>
        <strain evidence="3">cv. GT1</strain>
        <tissue evidence="2">Leaf</tissue>
    </source>
</reference>
<dbReference type="AlphaFoldDB" id="A0A6A6KU57"/>
<dbReference type="EMBL" id="JAAGAX010000014">
    <property type="protein sequence ID" value="KAF2292094.1"/>
    <property type="molecule type" value="Genomic_DNA"/>
</dbReference>
<evidence type="ECO:0000259" key="1">
    <source>
        <dbReference type="Pfam" id="PF24626"/>
    </source>
</evidence>